<dbReference type="KEGG" id="pvt:110088095"/>
<dbReference type="RefSeq" id="XP_020665840.2">
    <property type="nucleotide sequence ID" value="XM_020810181.2"/>
</dbReference>
<dbReference type="Gene3D" id="3.40.50.1820">
    <property type="entry name" value="alpha/beta hydrolase"/>
    <property type="match status" value="1"/>
</dbReference>
<dbReference type="InterPro" id="IPR016662">
    <property type="entry name" value="Acyl-CoA_thioEstase_long-chain"/>
</dbReference>
<accession>A0A6J0V2R9</accession>
<feature type="domain" description="BAAT/Acyl-CoA thioester hydrolase C-terminal" evidence="3">
    <location>
        <begin position="282"/>
        <end position="488"/>
    </location>
</feature>
<evidence type="ECO:0000256" key="1">
    <source>
        <dbReference type="ARBA" id="ARBA00006538"/>
    </source>
</evidence>
<dbReference type="PANTHER" id="PTHR10824">
    <property type="entry name" value="ACYL-COENZYME A THIOESTERASE-RELATED"/>
    <property type="match status" value="1"/>
</dbReference>
<dbReference type="PANTHER" id="PTHR10824:SF39">
    <property type="entry name" value="DYNEIN AXONEMAL LIGHT CHAIN 1"/>
    <property type="match status" value="1"/>
</dbReference>
<evidence type="ECO:0000259" key="2">
    <source>
        <dbReference type="Pfam" id="PF04775"/>
    </source>
</evidence>
<evidence type="ECO:0000259" key="3">
    <source>
        <dbReference type="Pfam" id="PF08840"/>
    </source>
</evidence>
<reference evidence="5" key="2">
    <citation type="submission" date="2025-08" db="UniProtKB">
        <authorList>
            <consortium name="RefSeq"/>
        </authorList>
    </citation>
    <scope>IDENTIFICATION</scope>
</reference>
<dbReference type="GeneID" id="110088095"/>
<evidence type="ECO:0000313" key="5">
    <source>
        <dbReference type="RefSeq" id="XP_020665840.2"/>
    </source>
</evidence>
<evidence type="ECO:0000313" key="4">
    <source>
        <dbReference type="Proteomes" id="UP001652642"/>
    </source>
</evidence>
<organism evidence="4 5">
    <name type="scientific">Pogona vitticeps</name>
    <name type="common">central bearded dragon</name>
    <dbReference type="NCBI Taxonomy" id="103695"/>
    <lineage>
        <taxon>Eukaryota</taxon>
        <taxon>Metazoa</taxon>
        <taxon>Chordata</taxon>
        <taxon>Craniata</taxon>
        <taxon>Vertebrata</taxon>
        <taxon>Euteleostomi</taxon>
        <taxon>Lepidosauria</taxon>
        <taxon>Squamata</taxon>
        <taxon>Bifurcata</taxon>
        <taxon>Unidentata</taxon>
        <taxon>Episquamata</taxon>
        <taxon>Toxicofera</taxon>
        <taxon>Iguania</taxon>
        <taxon>Acrodonta</taxon>
        <taxon>Agamidae</taxon>
        <taxon>Amphibolurinae</taxon>
        <taxon>Pogona</taxon>
    </lineage>
</organism>
<dbReference type="InterPro" id="IPR029058">
    <property type="entry name" value="AB_hydrolase_fold"/>
</dbReference>
<dbReference type="GO" id="GO:0006637">
    <property type="term" value="P:acyl-CoA metabolic process"/>
    <property type="evidence" value="ECO:0007669"/>
    <property type="project" value="InterPro"/>
</dbReference>
<dbReference type="Proteomes" id="UP001652642">
    <property type="component" value="Chromosome 1"/>
</dbReference>
<dbReference type="GO" id="GO:0006631">
    <property type="term" value="P:fatty acid metabolic process"/>
    <property type="evidence" value="ECO:0007669"/>
    <property type="project" value="UniProtKB-KW"/>
</dbReference>
<comment type="similarity">
    <text evidence="1">Belongs to the C/M/P thioester hydrolase family.</text>
</comment>
<dbReference type="PIRSF" id="PIRSF016521">
    <property type="entry name" value="Acyl-CoA_hydro"/>
    <property type="match status" value="1"/>
</dbReference>
<name>A0A6J0V2R9_9SAUR</name>
<dbReference type="InParanoid" id="A0A6J0V2R9"/>
<reference evidence="4" key="1">
    <citation type="submission" date="2025-05" db="UniProtKB">
        <authorList>
            <consortium name="RefSeq"/>
        </authorList>
    </citation>
    <scope>NUCLEOTIDE SEQUENCE [LARGE SCALE GENOMIC DNA]</scope>
</reference>
<dbReference type="Gene3D" id="2.60.40.2240">
    <property type="entry name" value="Acyl-CoA thioester hydrolase/BAAT N-terminal domain"/>
    <property type="match status" value="1"/>
</dbReference>
<dbReference type="OrthoDB" id="6347013at2759"/>
<dbReference type="InterPro" id="IPR042490">
    <property type="entry name" value="Thio_Ohase/BAAT_N"/>
</dbReference>
<feature type="domain" description="Acyl-CoA thioester hydrolase/bile acid-CoA amino acid N-acetyltransferase" evidence="2">
    <location>
        <begin position="88"/>
        <end position="219"/>
    </location>
</feature>
<sequence length="489" mass="53045">MLSCLRFHTKQRHSIGRPYFASASGPELEGLPRHEGTRLGSPTMWRAVSGRPGGFGPARLLSRPSLRRCSGGRAAATVSVTPAVGLADQPARIRVSGLSPWQEVTLRALAASEQGSLFEACAHYRADAAGEVDLSREASRGGGYAGREPMGLFWSLAPAAMEKPYQRLEPRSVKAPLKVELSVHRGYSPPGAIPGPVLGQTSVERWFTRPDVRKIRLKEGAVRGSLFLPPGNGPFPGVIDMFGDEGGLIEFRSSLLATHGFAALSLPYFNFEDLPKVMEDFHLEYFEEAARFLLRHPKINGPGIGVIGTGKGAELALSMMTFLPDVVAAVCISGCSSITASALHYGKMTLPGLCFNMSRIRISESGVFDMYEALDDPVDPANSCSRIPVEKAEGHFLFVVGEDDRHWKSSLYAKIAIDCLRQHGKDNFKLLSYAGAGHHINPSFSPVCSVTLDRILGVPILAGGESKAHAHAQEHSWGKILEFLHFHLR</sequence>
<dbReference type="AlphaFoldDB" id="A0A6J0V2R9"/>
<dbReference type="InterPro" id="IPR014940">
    <property type="entry name" value="BAAT_C"/>
</dbReference>
<proteinExistence type="inferred from homology"/>
<protein>
    <submittedName>
        <fullName evidence="5">Acyl-coenzyme A thioesterase 1-like</fullName>
    </submittedName>
</protein>
<dbReference type="Pfam" id="PF04775">
    <property type="entry name" value="Bile_Hydr_Trans"/>
    <property type="match status" value="1"/>
</dbReference>
<dbReference type="SUPFAM" id="SSF53474">
    <property type="entry name" value="alpha/beta-Hydrolases"/>
    <property type="match status" value="1"/>
</dbReference>
<dbReference type="InterPro" id="IPR006862">
    <property type="entry name" value="Thio_Ohase/aa_AcTrfase"/>
</dbReference>
<keyword evidence="4" id="KW-1185">Reference proteome</keyword>
<dbReference type="GO" id="GO:0047617">
    <property type="term" value="F:fatty acyl-CoA hydrolase activity"/>
    <property type="evidence" value="ECO:0007669"/>
    <property type="project" value="TreeGrafter"/>
</dbReference>
<gene>
    <name evidence="5" type="primary">LOC110088095</name>
</gene>
<dbReference type="Pfam" id="PF08840">
    <property type="entry name" value="BAAT_C"/>
    <property type="match status" value="1"/>
</dbReference>